<sequence>MKKSGAAGARGKPPSVRNPSYHLASKTRSHLNVERPPYHLPSLHLGPERLISMSEGPEIYENTESIPALNFASKEITECMANWLSFLKVLKTLCTTGCELSDSITALSRSSTTCKTRSNQCKAMWEHLVCSVDTAAAIVRNQTIASLQEAHIAPDIDLDQSEINQHVVCSSLLRLVNLQYQFSAACCDWLSGMSSTGCRCAGSLPHHVDRECDAVARCFLRPPNNPSSVGHHNLPQRRWSEAAAAAPPDGKPLEAALRRWSIPWKLALPTTNTAERSRSTTPDTVWHTALASQEELQDVISLLSCRPANPNSHHLPGVVLTKAVDGQNSEVMPRGLLHRASWWGEGDELDVATLTSRKSSSSTDSSSCYSLHSRSTSGSEELTHGQRSHLYSMWSGSDLPFIKLPESSENNDA</sequence>
<evidence type="ECO:0000313" key="3">
    <source>
        <dbReference type="EMBL" id="KAL1116961.1"/>
    </source>
</evidence>
<feature type="compositionally biased region" description="Low complexity" evidence="1">
    <location>
        <begin position="356"/>
        <end position="373"/>
    </location>
</feature>
<dbReference type="Pfam" id="PF15923">
    <property type="entry name" value="DUF4745"/>
    <property type="match status" value="1"/>
</dbReference>
<evidence type="ECO:0000259" key="2">
    <source>
        <dbReference type="Pfam" id="PF15923"/>
    </source>
</evidence>
<gene>
    <name evidence="3" type="ORF">AAG570_004289</name>
</gene>
<dbReference type="InterPro" id="IPR031813">
    <property type="entry name" value="DUF4745"/>
</dbReference>
<protein>
    <recommendedName>
        <fullName evidence="2">DUF4745 domain-containing protein</fullName>
    </recommendedName>
</protein>
<feature type="region of interest" description="Disordered" evidence="1">
    <location>
        <begin position="355"/>
        <end position="384"/>
    </location>
</feature>
<feature type="domain" description="DUF4745" evidence="2">
    <location>
        <begin position="72"/>
        <end position="188"/>
    </location>
</feature>
<feature type="region of interest" description="Disordered" evidence="1">
    <location>
        <begin position="1"/>
        <end position="29"/>
    </location>
</feature>
<proteinExistence type="predicted"/>
<comment type="caution">
    <text evidence="3">The sequence shown here is derived from an EMBL/GenBank/DDBJ whole genome shotgun (WGS) entry which is preliminary data.</text>
</comment>
<dbReference type="EMBL" id="JBFDAA010000016">
    <property type="protein sequence ID" value="KAL1116961.1"/>
    <property type="molecule type" value="Genomic_DNA"/>
</dbReference>
<evidence type="ECO:0000313" key="4">
    <source>
        <dbReference type="Proteomes" id="UP001558652"/>
    </source>
</evidence>
<dbReference type="AlphaFoldDB" id="A0ABD0Y0G8"/>
<evidence type="ECO:0000256" key="1">
    <source>
        <dbReference type="SAM" id="MobiDB-lite"/>
    </source>
</evidence>
<name>A0ABD0Y0G8_9HEMI</name>
<accession>A0ABD0Y0G8</accession>
<reference evidence="3 4" key="1">
    <citation type="submission" date="2024-07" db="EMBL/GenBank/DDBJ databases">
        <title>Chromosome-level genome assembly of the water stick insect Ranatra chinensis (Heteroptera: Nepidae).</title>
        <authorList>
            <person name="Liu X."/>
        </authorList>
    </citation>
    <scope>NUCLEOTIDE SEQUENCE [LARGE SCALE GENOMIC DNA]</scope>
    <source>
        <strain evidence="3">Cailab_2021Rc</strain>
        <tissue evidence="3">Muscle</tissue>
    </source>
</reference>
<organism evidence="3 4">
    <name type="scientific">Ranatra chinensis</name>
    <dbReference type="NCBI Taxonomy" id="642074"/>
    <lineage>
        <taxon>Eukaryota</taxon>
        <taxon>Metazoa</taxon>
        <taxon>Ecdysozoa</taxon>
        <taxon>Arthropoda</taxon>
        <taxon>Hexapoda</taxon>
        <taxon>Insecta</taxon>
        <taxon>Pterygota</taxon>
        <taxon>Neoptera</taxon>
        <taxon>Paraneoptera</taxon>
        <taxon>Hemiptera</taxon>
        <taxon>Heteroptera</taxon>
        <taxon>Panheteroptera</taxon>
        <taxon>Nepomorpha</taxon>
        <taxon>Nepidae</taxon>
        <taxon>Ranatrinae</taxon>
        <taxon>Ranatra</taxon>
    </lineage>
</organism>
<keyword evidence="4" id="KW-1185">Reference proteome</keyword>
<dbReference type="Proteomes" id="UP001558652">
    <property type="component" value="Unassembled WGS sequence"/>
</dbReference>